<name>A0ACC1IZS0_9FUNG</name>
<organism evidence="1 2">
    <name type="scientific">Linderina macrospora</name>
    <dbReference type="NCBI Taxonomy" id="4868"/>
    <lineage>
        <taxon>Eukaryota</taxon>
        <taxon>Fungi</taxon>
        <taxon>Fungi incertae sedis</taxon>
        <taxon>Zoopagomycota</taxon>
        <taxon>Kickxellomycotina</taxon>
        <taxon>Kickxellomycetes</taxon>
        <taxon>Kickxellales</taxon>
        <taxon>Kickxellaceae</taxon>
        <taxon>Linderina</taxon>
    </lineage>
</organism>
<dbReference type="EMBL" id="JANBPW010005644">
    <property type="protein sequence ID" value="KAJ1932183.1"/>
    <property type="molecule type" value="Genomic_DNA"/>
</dbReference>
<sequence length="191" mass="21998">MDNPVAMWQLLGVPINQWNMLRSEGSMGQYMADTIDPVAISTSFVNDNYFYHLLFNRKYSEHCRPDYLTPEGFRTLKKAAQENHATFTLHTSTILDVLRDMQPGELTKAVIMDHMDWFSEQDADEEVIALARAVRTGGFVLWRSAARVPWYIEVFKRHGFAVEALSIREPGSLVPIDRVNMYASFYRATKL</sequence>
<gene>
    <name evidence="1" type="ORF">FBU59_006461</name>
</gene>
<protein>
    <submittedName>
        <fullName evidence="1">Uncharacterized protein</fullName>
    </submittedName>
</protein>
<reference evidence="1" key="1">
    <citation type="submission" date="2022-07" db="EMBL/GenBank/DDBJ databases">
        <title>Phylogenomic reconstructions and comparative analyses of Kickxellomycotina fungi.</title>
        <authorList>
            <person name="Reynolds N.K."/>
            <person name="Stajich J.E."/>
            <person name="Barry K."/>
            <person name="Grigoriev I.V."/>
            <person name="Crous P."/>
            <person name="Smith M.E."/>
        </authorList>
    </citation>
    <scope>NUCLEOTIDE SEQUENCE</scope>
    <source>
        <strain evidence="1">NRRL 5244</strain>
    </source>
</reference>
<evidence type="ECO:0000313" key="2">
    <source>
        <dbReference type="Proteomes" id="UP001150603"/>
    </source>
</evidence>
<proteinExistence type="predicted"/>
<dbReference type="Proteomes" id="UP001150603">
    <property type="component" value="Unassembled WGS sequence"/>
</dbReference>
<keyword evidence="2" id="KW-1185">Reference proteome</keyword>
<evidence type="ECO:0000313" key="1">
    <source>
        <dbReference type="EMBL" id="KAJ1932183.1"/>
    </source>
</evidence>
<accession>A0ACC1IZS0</accession>
<comment type="caution">
    <text evidence="1">The sequence shown here is derived from an EMBL/GenBank/DDBJ whole genome shotgun (WGS) entry which is preliminary data.</text>
</comment>